<protein>
    <submittedName>
        <fullName evidence="4">Serine hydrolase</fullName>
    </submittedName>
</protein>
<keyword evidence="4" id="KW-0378">Hydrolase</keyword>
<evidence type="ECO:0000259" key="2">
    <source>
        <dbReference type="Pfam" id="PF00144"/>
    </source>
</evidence>
<keyword evidence="5" id="KW-1185">Reference proteome</keyword>
<feature type="domain" description="Beta-lactamase-related" evidence="2">
    <location>
        <begin position="49"/>
        <end position="393"/>
    </location>
</feature>
<evidence type="ECO:0000313" key="5">
    <source>
        <dbReference type="Proteomes" id="UP000241421"/>
    </source>
</evidence>
<comment type="caution">
    <text evidence="4">The sequence shown here is derived from an EMBL/GenBank/DDBJ whole genome shotgun (WGS) entry which is preliminary data.</text>
</comment>
<dbReference type="Pfam" id="PF00144">
    <property type="entry name" value="Beta-lactamase"/>
    <property type="match status" value="1"/>
</dbReference>
<feature type="signal peptide" evidence="1">
    <location>
        <begin position="1"/>
        <end position="18"/>
    </location>
</feature>
<dbReference type="GO" id="GO:0016787">
    <property type="term" value="F:hydrolase activity"/>
    <property type="evidence" value="ECO:0007669"/>
    <property type="project" value="UniProtKB-KW"/>
</dbReference>
<dbReference type="Proteomes" id="UP000241421">
    <property type="component" value="Unassembled WGS sequence"/>
</dbReference>
<evidence type="ECO:0000313" key="4">
    <source>
        <dbReference type="EMBL" id="PWF47611.1"/>
    </source>
</evidence>
<gene>
    <name evidence="4" type="ORF">C7C56_014790</name>
</gene>
<evidence type="ECO:0000256" key="1">
    <source>
        <dbReference type="SAM" id="SignalP"/>
    </source>
</evidence>
<dbReference type="InterPro" id="IPR001466">
    <property type="entry name" value="Beta-lactam-related"/>
</dbReference>
<dbReference type="PANTHER" id="PTHR46825:SF15">
    <property type="entry name" value="BETA-LACTAMASE-RELATED DOMAIN-CONTAINING PROTEIN"/>
    <property type="match status" value="1"/>
</dbReference>
<dbReference type="RefSeq" id="WP_106758144.1">
    <property type="nucleotide sequence ID" value="NZ_PXWF02000237.1"/>
</dbReference>
<dbReference type="AlphaFoldDB" id="A0A2U2HJ75"/>
<keyword evidence="1" id="KW-0732">Signal</keyword>
<dbReference type="EMBL" id="PXWF02000237">
    <property type="protein sequence ID" value="PWF47611.1"/>
    <property type="molecule type" value="Genomic_DNA"/>
</dbReference>
<sequence length="550" mass="59459">MKHIAAAVVLALCAGAQADPGPAPAVPAPAAAAAPLAAFDLEADVLRTMKTFDVPGIAIAVVKDGKVIATRGFGVRELGKPAPVDGATVFEVASNSKAFTAAALAMLVDEGKLSWNDPVTRHLPDFQMYDAYVTHAMTVRDLLTHRSGLGLGAGDLLWWPTTKFTTDEIIERLRYIRPATSFRDSYAYDNLLYIVAGKIIAQKAGKPWGDAIRERILKPLGMDATTTSLAENAGRANVSGPHSKIDGKVALVRALPVHNAVGAVGINTNAEDMARWMTLLLDGGQIAGAVKPGKDGKGEDVRLFSAKQAAEMWTAHTPIRISEPKPALAATKPNFFAYGLGFQLRDYKGLKLAQHGGALQGFYSKVVLVPDAKLGIAILTNAESGGALNALQYRLLDQYLGLAPTDWIKLVSDVEHEAHAKELARQKDKTTARMVASKPSLPLASYDGEYTDPWYGSVTINKEGARRVMRFSKTPDLTGELEHFQHDTFIVRWKERNFNADAYVSFSLNPDGSIERMKMAPVSKETDFSYDFADLLFTPVKQDAPADKGK</sequence>
<feature type="chain" id="PRO_5015482251" evidence="1">
    <location>
        <begin position="19"/>
        <end position="550"/>
    </location>
</feature>
<reference evidence="4 5" key="1">
    <citation type="submission" date="2018-04" db="EMBL/GenBank/DDBJ databases">
        <title>Massilia violaceinigra sp. nov., a novel purple-pigmented bacterium isolated from Tianshan glacier, Xinjiang, China.</title>
        <authorList>
            <person name="Wang H."/>
        </authorList>
    </citation>
    <scope>NUCLEOTIDE SEQUENCE [LARGE SCALE GENOMIC DNA]</scope>
    <source>
        <strain evidence="4 5">B448-2</strain>
    </source>
</reference>
<dbReference type="InterPro" id="IPR012338">
    <property type="entry name" value="Beta-lactam/transpept-like"/>
</dbReference>
<dbReference type="InterPro" id="IPR050491">
    <property type="entry name" value="AmpC-like"/>
</dbReference>
<proteinExistence type="predicted"/>
<dbReference type="SUPFAM" id="SSF56601">
    <property type="entry name" value="beta-lactamase/transpeptidase-like"/>
    <property type="match status" value="1"/>
</dbReference>
<organism evidence="4 5">
    <name type="scientific">Massilia glaciei</name>
    <dbReference type="NCBI Taxonomy" id="1524097"/>
    <lineage>
        <taxon>Bacteria</taxon>
        <taxon>Pseudomonadati</taxon>
        <taxon>Pseudomonadota</taxon>
        <taxon>Betaproteobacteria</taxon>
        <taxon>Burkholderiales</taxon>
        <taxon>Oxalobacteraceae</taxon>
        <taxon>Telluria group</taxon>
        <taxon>Massilia</taxon>
    </lineage>
</organism>
<dbReference type="Gene3D" id="3.40.710.10">
    <property type="entry name" value="DD-peptidase/beta-lactamase superfamily"/>
    <property type="match status" value="1"/>
</dbReference>
<accession>A0A2U2HJ75</accession>
<evidence type="ECO:0000259" key="3">
    <source>
        <dbReference type="Pfam" id="PF11954"/>
    </source>
</evidence>
<dbReference type="Pfam" id="PF11954">
    <property type="entry name" value="DUF3471"/>
    <property type="match status" value="1"/>
</dbReference>
<dbReference type="OrthoDB" id="9801061at2"/>
<dbReference type="PANTHER" id="PTHR46825">
    <property type="entry name" value="D-ALANYL-D-ALANINE-CARBOXYPEPTIDASE/ENDOPEPTIDASE AMPH"/>
    <property type="match status" value="1"/>
</dbReference>
<name>A0A2U2HJ75_9BURK</name>
<dbReference type="Gene3D" id="2.40.128.600">
    <property type="match status" value="1"/>
</dbReference>
<feature type="domain" description="Peptidase S12 Pab87-related C-terminal" evidence="3">
    <location>
        <begin position="433"/>
        <end position="538"/>
    </location>
</feature>
<dbReference type="InterPro" id="IPR021860">
    <property type="entry name" value="Peptidase_S12_Pab87-rel_C"/>
</dbReference>